<keyword evidence="3" id="KW-1185">Reference proteome</keyword>
<dbReference type="OrthoDB" id="4842899at2"/>
<organism evidence="2 3">
    <name type="scientific">Knoellia locipacati</name>
    <dbReference type="NCBI Taxonomy" id="882824"/>
    <lineage>
        <taxon>Bacteria</taxon>
        <taxon>Bacillati</taxon>
        <taxon>Actinomycetota</taxon>
        <taxon>Actinomycetes</taxon>
        <taxon>Micrococcales</taxon>
        <taxon>Intrasporangiaceae</taxon>
        <taxon>Knoellia</taxon>
    </lineage>
</organism>
<feature type="region of interest" description="Disordered" evidence="1">
    <location>
        <begin position="45"/>
        <end position="102"/>
    </location>
</feature>
<protein>
    <recommendedName>
        <fullName evidence="4">Sialidase domain-containing protein</fullName>
    </recommendedName>
</protein>
<evidence type="ECO:0000313" key="2">
    <source>
        <dbReference type="EMBL" id="GEQ12938.1"/>
    </source>
</evidence>
<reference evidence="2 3" key="1">
    <citation type="submission" date="2019-07" db="EMBL/GenBank/DDBJ databases">
        <title>Whole genome shotgun sequence of Knoellia locipacati NBRC 109775.</title>
        <authorList>
            <person name="Hosoyama A."/>
            <person name="Uohara A."/>
            <person name="Ohji S."/>
            <person name="Ichikawa N."/>
        </authorList>
    </citation>
    <scope>NUCLEOTIDE SEQUENCE [LARGE SCALE GENOMIC DNA]</scope>
    <source>
        <strain evidence="2 3">NBRC 109775</strain>
    </source>
</reference>
<proteinExistence type="predicted"/>
<feature type="region of interest" description="Disordered" evidence="1">
    <location>
        <begin position="1"/>
        <end position="22"/>
    </location>
</feature>
<comment type="caution">
    <text evidence="2">The sequence shown here is derived from an EMBL/GenBank/DDBJ whole genome shotgun (WGS) entry which is preliminary data.</text>
</comment>
<evidence type="ECO:0000313" key="3">
    <source>
        <dbReference type="Proteomes" id="UP000321793"/>
    </source>
</evidence>
<dbReference type="RefSeq" id="WP_147062653.1">
    <property type="nucleotide sequence ID" value="NZ_BAABDN010000001.1"/>
</dbReference>
<name>A0A512SYA8_9MICO</name>
<gene>
    <name evidence="2" type="ORF">KLO01_09850</name>
</gene>
<evidence type="ECO:0008006" key="4">
    <source>
        <dbReference type="Google" id="ProtNLM"/>
    </source>
</evidence>
<sequence length="222" mass="23155">MTGQPNPVRDRVAGWLDGSDPRATRRLGWGAVALVGLALVWPSPPSDGSGQGPPVASGDRSSVAVDTTAPRAPACWPESGRASTRPAGLAAVSTGPVEPGEVVESTRWGRAGRNGPWGVAAVADCTVVRLDAVWIEPSGRKQRHRIDGSGPSATGVVANGLDGAFAVYSVSADRAGRLAARLHISTDRGRTWQQREVPPAAEPDVRAGVLPSQWQRWPVLDG</sequence>
<accession>A0A512SYA8</accession>
<dbReference type="EMBL" id="BKBA01000003">
    <property type="protein sequence ID" value="GEQ12938.1"/>
    <property type="molecule type" value="Genomic_DNA"/>
</dbReference>
<evidence type="ECO:0000256" key="1">
    <source>
        <dbReference type="SAM" id="MobiDB-lite"/>
    </source>
</evidence>
<dbReference type="AlphaFoldDB" id="A0A512SYA8"/>
<dbReference type="Proteomes" id="UP000321793">
    <property type="component" value="Unassembled WGS sequence"/>
</dbReference>